<gene>
    <name evidence="1" type="ORF">GAB14E_2077</name>
</gene>
<protein>
    <submittedName>
        <fullName evidence="1">Uncharacterized protein</fullName>
    </submittedName>
</protein>
<accession>A0A099KYW9</accession>
<comment type="caution">
    <text evidence="1">The sequence shown here is derived from an EMBL/GenBank/DDBJ whole genome shotgun (WGS) entry which is preliminary data.</text>
</comment>
<evidence type="ECO:0000313" key="2">
    <source>
        <dbReference type="Proteomes" id="UP000029868"/>
    </source>
</evidence>
<dbReference type="RefSeq" id="WP_269429109.1">
    <property type="nucleotide sequence ID" value="NZ_JQEC01000016.1"/>
</dbReference>
<dbReference type="Proteomes" id="UP000029868">
    <property type="component" value="Unassembled WGS sequence"/>
</dbReference>
<proteinExistence type="predicted"/>
<dbReference type="EMBL" id="JQEC01000016">
    <property type="protein sequence ID" value="KGJ94843.1"/>
    <property type="molecule type" value="Genomic_DNA"/>
</dbReference>
<organism evidence="1 2">
    <name type="scientific">Colwellia psychrerythraea</name>
    <name type="common">Vibrio psychroerythus</name>
    <dbReference type="NCBI Taxonomy" id="28229"/>
    <lineage>
        <taxon>Bacteria</taxon>
        <taxon>Pseudomonadati</taxon>
        <taxon>Pseudomonadota</taxon>
        <taxon>Gammaproteobacteria</taxon>
        <taxon>Alteromonadales</taxon>
        <taxon>Colwelliaceae</taxon>
        <taxon>Colwellia</taxon>
    </lineage>
</organism>
<dbReference type="PATRIC" id="fig|28229.3.peg.1693"/>
<sequence length="40" mass="4620">MMHIRQLFHVRSGFVLRITFGNGCLQVFNSLISGQEEKLI</sequence>
<reference evidence="1 2" key="1">
    <citation type="submission" date="2014-08" db="EMBL/GenBank/DDBJ databases">
        <title>Genomic and Phenotypic Diversity of Colwellia psychrerythraea strains from Disparate Marine Basins.</title>
        <authorList>
            <person name="Techtmann S.M."/>
            <person name="Stelling S.C."/>
            <person name="Utturkar S.M."/>
            <person name="Alshibli N."/>
            <person name="Harris A."/>
            <person name="Brown S.D."/>
            <person name="Hazen T.C."/>
        </authorList>
    </citation>
    <scope>NUCLEOTIDE SEQUENCE [LARGE SCALE GENOMIC DNA]</scope>
    <source>
        <strain evidence="1 2">GAB14E</strain>
    </source>
</reference>
<name>A0A099KYW9_COLPS</name>
<dbReference type="AlphaFoldDB" id="A0A099KYW9"/>
<evidence type="ECO:0000313" key="1">
    <source>
        <dbReference type="EMBL" id="KGJ94843.1"/>
    </source>
</evidence>